<keyword evidence="1" id="KW-0479">Metal-binding</keyword>
<dbReference type="SUPFAM" id="SSF57756">
    <property type="entry name" value="Retrovirus zinc finger-like domains"/>
    <property type="match status" value="1"/>
</dbReference>
<dbReference type="SMART" id="SM00343">
    <property type="entry name" value="ZnF_C2HC"/>
    <property type="match status" value="1"/>
</dbReference>
<dbReference type="Pfam" id="PF14223">
    <property type="entry name" value="Retrotran_gag_2"/>
    <property type="match status" value="1"/>
</dbReference>
<protein>
    <submittedName>
        <fullName evidence="4">Gag-proteinase polyprotein</fullName>
    </submittedName>
</protein>
<feature type="compositionally biased region" description="Basic and acidic residues" evidence="2">
    <location>
        <begin position="226"/>
        <end position="246"/>
    </location>
</feature>
<dbReference type="PROSITE" id="PS50158">
    <property type="entry name" value="ZF_CCHC"/>
    <property type="match status" value="1"/>
</dbReference>
<dbReference type="Proteomes" id="UP000321947">
    <property type="component" value="Unassembled WGS sequence"/>
</dbReference>
<keyword evidence="1" id="KW-0862">Zinc</keyword>
<feature type="domain" description="CCHC-type" evidence="3">
    <location>
        <begin position="259"/>
        <end position="274"/>
    </location>
</feature>
<gene>
    <name evidence="4" type="ORF">E5676_scaffold142G002160</name>
</gene>
<feature type="compositionally biased region" description="Polar residues" evidence="2">
    <location>
        <begin position="213"/>
        <end position="225"/>
    </location>
</feature>
<evidence type="ECO:0000313" key="4">
    <source>
        <dbReference type="EMBL" id="TYK23186.1"/>
    </source>
</evidence>
<dbReference type="GO" id="GO:0003676">
    <property type="term" value="F:nucleic acid binding"/>
    <property type="evidence" value="ECO:0007669"/>
    <property type="project" value="InterPro"/>
</dbReference>
<evidence type="ECO:0000256" key="1">
    <source>
        <dbReference type="PROSITE-ProRule" id="PRU00047"/>
    </source>
</evidence>
<dbReference type="AlphaFoldDB" id="A0A5D3DHS6"/>
<comment type="caution">
    <text evidence="4">The sequence shown here is derived from an EMBL/GenBank/DDBJ whole genome shotgun (WGS) entry which is preliminary data.</text>
</comment>
<evidence type="ECO:0000313" key="5">
    <source>
        <dbReference type="Proteomes" id="UP000321947"/>
    </source>
</evidence>
<evidence type="ECO:0000256" key="2">
    <source>
        <dbReference type="SAM" id="MobiDB-lite"/>
    </source>
</evidence>
<dbReference type="InterPro" id="IPR036875">
    <property type="entry name" value="Znf_CCHC_sf"/>
</dbReference>
<sequence length="348" mass="39731">MEIIREEPSASRPPILDGYDPPMIIVNGVSVSKPEVNWTDAEEQTSVGNAIALNAIFNGVDLNVFKLINYCSTNKEAWKTLEVAYEDESVSDYNKRVLEITNESLLLGEKIPNSKIVRKLLRSLPRKFDMKVTAIEEAYDITTLKLDELFDSLLTFEMATIDKESKKGKGIVFKSTHVGEEDVSDTEANMDETIALLTKQFRNALRKLKNTNAIGMDAQTSNQYQRRNDDGTTRRNNENSDRRSDGYIKKKEGDIRIFRCRECGRVGHYQAECPTFLRKQKKNFRITLSNEESGDSRDDDGNINAFTMRITYENTDDESECSEESKNDELTIEKLEALWKEDCEARAI</sequence>
<dbReference type="PANTHER" id="PTHR35317">
    <property type="entry name" value="OS04G0629600 PROTEIN"/>
    <property type="match status" value="1"/>
</dbReference>
<reference evidence="4 5" key="1">
    <citation type="submission" date="2019-08" db="EMBL/GenBank/DDBJ databases">
        <title>Draft genome sequences of two oriental melons (Cucumis melo L. var makuwa).</title>
        <authorList>
            <person name="Kwon S.-Y."/>
        </authorList>
    </citation>
    <scope>NUCLEOTIDE SEQUENCE [LARGE SCALE GENOMIC DNA]</scope>
    <source>
        <strain evidence="5">cv. Chang Bougi</strain>
        <tissue evidence="4">Leaf</tissue>
    </source>
</reference>
<dbReference type="InterPro" id="IPR001878">
    <property type="entry name" value="Znf_CCHC"/>
</dbReference>
<dbReference type="GO" id="GO:0008270">
    <property type="term" value="F:zinc ion binding"/>
    <property type="evidence" value="ECO:0007669"/>
    <property type="project" value="UniProtKB-KW"/>
</dbReference>
<keyword evidence="1" id="KW-0863">Zinc-finger</keyword>
<organism evidence="4 5">
    <name type="scientific">Cucumis melo var. makuwa</name>
    <name type="common">Oriental melon</name>
    <dbReference type="NCBI Taxonomy" id="1194695"/>
    <lineage>
        <taxon>Eukaryota</taxon>
        <taxon>Viridiplantae</taxon>
        <taxon>Streptophyta</taxon>
        <taxon>Embryophyta</taxon>
        <taxon>Tracheophyta</taxon>
        <taxon>Spermatophyta</taxon>
        <taxon>Magnoliopsida</taxon>
        <taxon>eudicotyledons</taxon>
        <taxon>Gunneridae</taxon>
        <taxon>Pentapetalae</taxon>
        <taxon>rosids</taxon>
        <taxon>fabids</taxon>
        <taxon>Cucurbitales</taxon>
        <taxon>Cucurbitaceae</taxon>
        <taxon>Benincaseae</taxon>
        <taxon>Cucumis</taxon>
    </lineage>
</organism>
<evidence type="ECO:0000259" key="3">
    <source>
        <dbReference type="PROSITE" id="PS50158"/>
    </source>
</evidence>
<name>A0A5D3DHS6_CUCMM</name>
<dbReference type="PANTHER" id="PTHR35317:SF28">
    <property type="entry name" value="ZINC FINGER, CCHC-TYPE, RIBONUCLEASE H-LIKE DOMAIN, GAG-PRE-INTEGRASE DOMAIN PROTEIN-RELATED"/>
    <property type="match status" value="1"/>
</dbReference>
<feature type="region of interest" description="Disordered" evidence="2">
    <location>
        <begin position="213"/>
        <end position="246"/>
    </location>
</feature>
<proteinExistence type="predicted"/>
<accession>A0A5D3DHS6</accession>
<dbReference type="EMBL" id="SSTD01004586">
    <property type="protein sequence ID" value="TYK23186.1"/>
    <property type="molecule type" value="Genomic_DNA"/>
</dbReference>